<feature type="compositionally biased region" description="Basic and acidic residues" evidence="1">
    <location>
        <begin position="59"/>
        <end position="72"/>
    </location>
</feature>
<name>A0A9P0U0T7_PIEBR</name>
<organism evidence="2 3">
    <name type="scientific">Pieris brassicae</name>
    <name type="common">White butterfly</name>
    <name type="synonym">Large white butterfly</name>
    <dbReference type="NCBI Taxonomy" id="7116"/>
    <lineage>
        <taxon>Eukaryota</taxon>
        <taxon>Metazoa</taxon>
        <taxon>Ecdysozoa</taxon>
        <taxon>Arthropoda</taxon>
        <taxon>Hexapoda</taxon>
        <taxon>Insecta</taxon>
        <taxon>Pterygota</taxon>
        <taxon>Neoptera</taxon>
        <taxon>Endopterygota</taxon>
        <taxon>Lepidoptera</taxon>
        <taxon>Glossata</taxon>
        <taxon>Ditrysia</taxon>
        <taxon>Papilionoidea</taxon>
        <taxon>Pieridae</taxon>
        <taxon>Pierinae</taxon>
        <taxon>Pieris</taxon>
    </lineage>
</organism>
<feature type="region of interest" description="Disordered" evidence="1">
    <location>
        <begin position="1"/>
        <end position="170"/>
    </location>
</feature>
<gene>
    <name evidence="2" type="ORF">PIBRA_LOCUS14051</name>
</gene>
<accession>A0A9P0U0T7</accession>
<feature type="compositionally biased region" description="Low complexity" evidence="1">
    <location>
        <begin position="73"/>
        <end position="84"/>
    </location>
</feature>
<dbReference type="AlphaFoldDB" id="A0A9P0U0T7"/>
<dbReference type="EMBL" id="CALOZG010000087">
    <property type="protein sequence ID" value="CAH4038495.1"/>
    <property type="molecule type" value="Genomic_DNA"/>
</dbReference>
<sequence length="238" mass="26443">MWSYIVAASQGDPPVGSSRVFGALPHPFRGPSRPPAVLFRQPAARPRPLGEPSRPPGEPSRRAGEPSRHLGESSRPSGESSRPLGEPSRPHGESSRSLGEPSRPHGESSRSLGEPSRPHGESSRPTARSSRPVVRISRPTVRSVRPRQDSPMPRSQPVFRYNGPYPRTLRHGLRSRQENHNSETRRSHSLPCIQARLTRPPIDIRKVTGLYPTLEGLLIRYILVYEEVELELAKCVLV</sequence>
<proteinExistence type="predicted"/>
<feature type="compositionally biased region" description="Low complexity" evidence="1">
    <location>
        <begin position="128"/>
        <end position="143"/>
    </location>
</feature>
<evidence type="ECO:0000313" key="2">
    <source>
        <dbReference type="EMBL" id="CAH4038495.1"/>
    </source>
</evidence>
<reference evidence="2" key="1">
    <citation type="submission" date="2022-05" db="EMBL/GenBank/DDBJ databases">
        <authorList>
            <person name="Okamura Y."/>
        </authorList>
    </citation>
    <scope>NUCLEOTIDE SEQUENCE</scope>
</reference>
<protein>
    <submittedName>
        <fullName evidence="2">Uncharacterized protein</fullName>
    </submittedName>
</protein>
<evidence type="ECO:0000313" key="3">
    <source>
        <dbReference type="Proteomes" id="UP001152562"/>
    </source>
</evidence>
<dbReference type="Proteomes" id="UP001152562">
    <property type="component" value="Unassembled WGS sequence"/>
</dbReference>
<keyword evidence="3" id="KW-1185">Reference proteome</keyword>
<comment type="caution">
    <text evidence="2">The sequence shown here is derived from an EMBL/GenBank/DDBJ whole genome shotgun (WGS) entry which is preliminary data.</text>
</comment>
<evidence type="ECO:0000256" key="1">
    <source>
        <dbReference type="SAM" id="MobiDB-lite"/>
    </source>
</evidence>